<dbReference type="GO" id="GO:0005634">
    <property type="term" value="C:nucleus"/>
    <property type="evidence" value="ECO:0007669"/>
    <property type="project" value="UniProtKB-SubCell"/>
</dbReference>
<dbReference type="FunFam" id="3.30.160.60:FF:000018">
    <property type="entry name" value="Krueppel-like factor 15"/>
    <property type="match status" value="1"/>
</dbReference>
<dbReference type="Pfam" id="PF00096">
    <property type="entry name" value="zf-C2H2"/>
    <property type="match status" value="2"/>
</dbReference>
<comment type="subcellular location">
    <subcellularLocation>
        <location evidence="1">Nucleus</location>
    </subcellularLocation>
</comment>
<keyword evidence="11" id="KW-1185">Reference proteome</keyword>
<dbReference type="PROSITE" id="PS00028">
    <property type="entry name" value="ZINC_FINGER_C2H2_1"/>
    <property type="match status" value="3"/>
</dbReference>
<dbReference type="SMART" id="SM00355">
    <property type="entry name" value="ZnF_C2H2"/>
    <property type="match status" value="3"/>
</dbReference>
<feature type="domain" description="C2H2-type" evidence="9">
    <location>
        <begin position="367"/>
        <end position="396"/>
    </location>
</feature>
<evidence type="ECO:0000313" key="10">
    <source>
        <dbReference type="EMBL" id="KAG7458110.1"/>
    </source>
</evidence>
<dbReference type="PROSITE" id="PS50157">
    <property type="entry name" value="ZINC_FINGER_C2H2_2"/>
    <property type="match status" value="3"/>
</dbReference>
<evidence type="ECO:0000256" key="3">
    <source>
        <dbReference type="ARBA" id="ARBA00022737"/>
    </source>
</evidence>
<dbReference type="EMBL" id="JAFDVH010000021">
    <property type="protein sequence ID" value="KAG7458110.1"/>
    <property type="molecule type" value="Genomic_DNA"/>
</dbReference>
<proteinExistence type="predicted"/>
<organism evidence="10 11">
    <name type="scientific">Megalops atlanticus</name>
    <name type="common">Tarpon</name>
    <name type="synonym">Clupea gigantea</name>
    <dbReference type="NCBI Taxonomy" id="7932"/>
    <lineage>
        <taxon>Eukaryota</taxon>
        <taxon>Metazoa</taxon>
        <taxon>Chordata</taxon>
        <taxon>Craniata</taxon>
        <taxon>Vertebrata</taxon>
        <taxon>Euteleostomi</taxon>
        <taxon>Actinopterygii</taxon>
        <taxon>Neopterygii</taxon>
        <taxon>Teleostei</taxon>
        <taxon>Elopiformes</taxon>
        <taxon>Megalopidae</taxon>
        <taxon>Megalops</taxon>
    </lineage>
</organism>
<dbReference type="FunFam" id="3.30.160.60:FF:000134">
    <property type="entry name" value="Krueppel-like factor 11"/>
    <property type="match status" value="1"/>
</dbReference>
<evidence type="ECO:0000256" key="4">
    <source>
        <dbReference type="ARBA" id="ARBA00022771"/>
    </source>
</evidence>
<dbReference type="InterPro" id="IPR036236">
    <property type="entry name" value="Znf_C2H2_sf"/>
</dbReference>
<gene>
    <name evidence="10" type="ORF">MATL_G00234770</name>
</gene>
<evidence type="ECO:0000259" key="9">
    <source>
        <dbReference type="PROSITE" id="PS50157"/>
    </source>
</evidence>
<evidence type="ECO:0000313" key="11">
    <source>
        <dbReference type="Proteomes" id="UP001046870"/>
    </source>
</evidence>
<evidence type="ECO:0000256" key="8">
    <source>
        <dbReference type="SAM" id="MobiDB-lite"/>
    </source>
</evidence>
<dbReference type="PANTHER" id="PTHR23235">
    <property type="entry name" value="KRUEPPEL-LIKE TRANSCRIPTION FACTOR"/>
    <property type="match status" value="1"/>
</dbReference>
<dbReference type="CDD" id="cd21572">
    <property type="entry name" value="KLF10_N"/>
    <property type="match status" value="1"/>
</dbReference>
<keyword evidence="2" id="KW-0479">Metal-binding</keyword>
<dbReference type="PANTHER" id="PTHR23235:SF64">
    <property type="entry name" value="KRUEPPEL-LIKE FACTOR 10"/>
    <property type="match status" value="1"/>
</dbReference>
<keyword evidence="4 7" id="KW-0863">Zinc-finger</keyword>
<feature type="domain" description="C2H2-type" evidence="9">
    <location>
        <begin position="337"/>
        <end position="366"/>
    </location>
</feature>
<dbReference type="GO" id="GO:0000978">
    <property type="term" value="F:RNA polymerase II cis-regulatory region sequence-specific DNA binding"/>
    <property type="evidence" value="ECO:0007669"/>
    <property type="project" value="TreeGrafter"/>
</dbReference>
<keyword evidence="6" id="KW-0539">Nucleus</keyword>
<dbReference type="GO" id="GO:0008270">
    <property type="term" value="F:zinc ion binding"/>
    <property type="evidence" value="ECO:0007669"/>
    <property type="project" value="UniProtKB-KW"/>
</dbReference>
<dbReference type="SUPFAM" id="SSF57667">
    <property type="entry name" value="beta-beta-alpha zinc fingers"/>
    <property type="match status" value="2"/>
</dbReference>
<reference evidence="10" key="1">
    <citation type="submission" date="2021-01" db="EMBL/GenBank/DDBJ databases">
        <authorList>
            <person name="Zahm M."/>
            <person name="Roques C."/>
            <person name="Cabau C."/>
            <person name="Klopp C."/>
            <person name="Donnadieu C."/>
            <person name="Jouanno E."/>
            <person name="Lampietro C."/>
            <person name="Louis A."/>
            <person name="Herpin A."/>
            <person name="Echchiki A."/>
            <person name="Berthelot C."/>
            <person name="Parey E."/>
            <person name="Roest-Crollius H."/>
            <person name="Braasch I."/>
            <person name="Postlethwait J."/>
            <person name="Bobe J."/>
            <person name="Montfort J."/>
            <person name="Bouchez O."/>
            <person name="Begum T."/>
            <person name="Mejri S."/>
            <person name="Adams A."/>
            <person name="Chen W.-J."/>
            <person name="Guiguen Y."/>
        </authorList>
    </citation>
    <scope>NUCLEOTIDE SEQUENCE</scope>
    <source>
        <strain evidence="10">YG-15Mar2019-1</strain>
        <tissue evidence="10">Brain</tissue>
    </source>
</reference>
<dbReference type="Proteomes" id="UP001046870">
    <property type="component" value="Chromosome 21"/>
</dbReference>
<evidence type="ECO:0000256" key="1">
    <source>
        <dbReference type="ARBA" id="ARBA00004123"/>
    </source>
</evidence>
<keyword evidence="5" id="KW-0862">Zinc</keyword>
<dbReference type="OrthoDB" id="4748970at2759"/>
<name>A0A9D3PE01_MEGAT</name>
<keyword evidence="3" id="KW-0677">Repeat</keyword>
<dbReference type="GO" id="GO:0000981">
    <property type="term" value="F:DNA-binding transcription factor activity, RNA polymerase II-specific"/>
    <property type="evidence" value="ECO:0007669"/>
    <property type="project" value="TreeGrafter"/>
</dbReference>
<evidence type="ECO:0000256" key="5">
    <source>
        <dbReference type="ARBA" id="ARBA00022833"/>
    </source>
</evidence>
<evidence type="ECO:0000256" key="2">
    <source>
        <dbReference type="ARBA" id="ARBA00022723"/>
    </source>
</evidence>
<accession>A0A9D3PE01</accession>
<dbReference type="Gene3D" id="3.30.160.60">
    <property type="entry name" value="Classic Zinc Finger"/>
    <property type="match status" value="3"/>
</dbReference>
<evidence type="ECO:0000256" key="7">
    <source>
        <dbReference type="PROSITE-ProRule" id="PRU00042"/>
    </source>
</evidence>
<sequence>MLSCVASYSELSYEGEMMKVGVSHRDDKKRWNCSPEKGNIEEAEAFVSMNSWKAEGCRFRYLRPLTPSSDTPEKDSLLPNPVQVQGSTFCLTPPYSPPNFEAVQAAPSMSLEPVQTGLCRSRRLTEESTPPASMQCRSQVISVIRHTVDSQPCTCSTCPIMRRERDVFSRKRSPDRGLLKRSTKAGRRVNTAPASGCLPKLYPLTSTTTSLPVTADSLQGSVPGTPVSAPPLGVSLKPAICQMLPVPSSAHTIVTAIVPPPPANQQPAVCPTLLLMGSQMPEGPVVVVLPQPVTLKQQPAVAPPGGTRLLSIAPAPGFTPAVQRSDQQVSVSRPRSYVCAHPGCGKTYFKSSHLKAHTRTHTGEKPFGCSWEGCERRFARSDELSRHRRTHTGEKRFACAVCHSCFMRSDHLSKHARRHLSARRAPTWQLGVPRLSDLPPFTAVRPVPLA</sequence>
<dbReference type="AlphaFoldDB" id="A0A9D3PE01"/>
<comment type="caution">
    <text evidence="10">The sequence shown here is derived from an EMBL/GenBank/DDBJ whole genome shotgun (WGS) entry which is preliminary data.</text>
</comment>
<feature type="region of interest" description="Disordered" evidence="8">
    <location>
        <begin position="168"/>
        <end position="190"/>
    </location>
</feature>
<evidence type="ECO:0000256" key="6">
    <source>
        <dbReference type="ARBA" id="ARBA00023242"/>
    </source>
</evidence>
<feature type="compositionally biased region" description="Basic and acidic residues" evidence="8">
    <location>
        <begin position="168"/>
        <end position="178"/>
    </location>
</feature>
<protein>
    <recommendedName>
        <fullName evidence="9">C2H2-type domain-containing protein</fullName>
    </recommendedName>
</protein>
<feature type="domain" description="C2H2-type" evidence="9">
    <location>
        <begin position="397"/>
        <end position="424"/>
    </location>
</feature>
<dbReference type="InterPro" id="IPR013087">
    <property type="entry name" value="Znf_C2H2_type"/>
</dbReference>